<dbReference type="Pfam" id="PF10975">
    <property type="entry name" value="DUF2802"/>
    <property type="match status" value="1"/>
</dbReference>
<dbReference type="OrthoDB" id="5600183at2"/>
<gene>
    <name evidence="1" type="ORF">EOE67_03645</name>
</gene>
<dbReference type="AlphaFoldDB" id="A0A437R3K6"/>
<comment type="caution">
    <text evidence="1">The sequence shown here is derived from an EMBL/GenBank/DDBJ whole genome shotgun (WGS) entry which is preliminary data.</text>
</comment>
<proteinExistence type="predicted"/>
<dbReference type="InterPro" id="IPR021244">
    <property type="entry name" value="DUF2802"/>
</dbReference>
<evidence type="ECO:0000313" key="2">
    <source>
        <dbReference type="Proteomes" id="UP000283077"/>
    </source>
</evidence>
<accession>A0A437R3K6</accession>
<dbReference type="EMBL" id="SACS01000002">
    <property type="protein sequence ID" value="RVU41370.1"/>
    <property type="molecule type" value="Genomic_DNA"/>
</dbReference>
<keyword evidence="2" id="KW-1185">Reference proteome</keyword>
<sequence length="141" mass="16015">MVVIPAVAILLVIFVVWQHRLQQQQIRQLAERIAGVSAQQPNQSAELEELRSGVIGVGQRILQLEQALQTIEFNQQALASELEQLTEHQQKIQLFDPDSRLYSRAVKMVQLGAGLEEVMRECELPRAEAELLINLHRQQTS</sequence>
<evidence type="ECO:0000313" key="1">
    <source>
        <dbReference type="EMBL" id="RVU41370.1"/>
    </source>
</evidence>
<dbReference type="Proteomes" id="UP000283077">
    <property type="component" value="Unassembled WGS sequence"/>
</dbReference>
<protein>
    <submittedName>
        <fullName evidence="1">DUF2802 domain-containing protein</fullName>
    </submittedName>
</protein>
<reference evidence="1 2" key="1">
    <citation type="submission" date="2019-01" db="EMBL/GenBank/DDBJ databases">
        <authorList>
            <person name="Chen W.-M."/>
        </authorList>
    </citation>
    <scope>NUCLEOTIDE SEQUENCE [LARGE SCALE GENOMIC DNA]</scope>
    <source>
        <strain evidence="1 2">KYPC3</strain>
    </source>
</reference>
<organism evidence="1 2">
    <name type="scientific">Rheinheimera riviphila</name>
    <dbReference type="NCBI Taxonomy" id="1834037"/>
    <lineage>
        <taxon>Bacteria</taxon>
        <taxon>Pseudomonadati</taxon>
        <taxon>Pseudomonadota</taxon>
        <taxon>Gammaproteobacteria</taxon>
        <taxon>Chromatiales</taxon>
        <taxon>Chromatiaceae</taxon>
        <taxon>Rheinheimera</taxon>
    </lineage>
</organism>
<name>A0A437R3K6_9GAMM</name>